<gene>
    <name evidence="2" type="ORF">rosag_18170</name>
</gene>
<reference evidence="2" key="1">
    <citation type="submission" date="2022-08" db="EMBL/GenBank/DDBJ databases">
        <title>Draft genome sequencing of Roseisolibacter agri AW1220.</title>
        <authorList>
            <person name="Tobiishi Y."/>
            <person name="Tonouchi A."/>
        </authorList>
    </citation>
    <scope>NUCLEOTIDE SEQUENCE</scope>
    <source>
        <strain evidence="2">AW1220</strain>
    </source>
</reference>
<dbReference type="EMBL" id="BRXS01000003">
    <property type="protein sequence ID" value="GLC25304.1"/>
    <property type="molecule type" value="Genomic_DNA"/>
</dbReference>
<evidence type="ECO:0000259" key="1">
    <source>
        <dbReference type="Pfam" id="PF13185"/>
    </source>
</evidence>
<evidence type="ECO:0000313" key="2">
    <source>
        <dbReference type="EMBL" id="GLC25304.1"/>
    </source>
</evidence>
<evidence type="ECO:0000313" key="3">
    <source>
        <dbReference type="Proteomes" id="UP001161325"/>
    </source>
</evidence>
<dbReference type="Pfam" id="PF13185">
    <property type="entry name" value="GAF_2"/>
    <property type="match status" value="1"/>
</dbReference>
<organism evidence="2 3">
    <name type="scientific">Roseisolibacter agri</name>
    <dbReference type="NCBI Taxonomy" id="2014610"/>
    <lineage>
        <taxon>Bacteria</taxon>
        <taxon>Pseudomonadati</taxon>
        <taxon>Gemmatimonadota</taxon>
        <taxon>Gemmatimonadia</taxon>
        <taxon>Gemmatimonadales</taxon>
        <taxon>Gemmatimonadaceae</taxon>
        <taxon>Roseisolibacter</taxon>
    </lineage>
</organism>
<comment type="caution">
    <text evidence="2">The sequence shown here is derived from an EMBL/GenBank/DDBJ whole genome shotgun (WGS) entry which is preliminary data.</text>
</comment>
<dbReference type="SUPFAM" id="SSF55781">
    <property type="entry name" value="GAF domain-like"/>
    <property type="match status" value="1"/>
</dbReference>
<dbReference type="InterPro" id="IPR003018">
    <property type="entry name" value="GAF"/>
</dbReference>
<dbReference type="InterPro" id="IPR029016">
    <property type="entry name" value="GAF-like_dom_sf"/>
</dbReference>
<dbReference type="Gene3D" id="3.30.450.40">
    <property type="match status" value="1"/>
</dbReference>
<name>A0AA37VEK2_9BACT</name>
<accession>A0AA37VEK2</accession>
<proteinExistence type="predicted"/>
<dbReference type="PANTHER" id="PTHR43102">
    <property type="entry name" value="SLR1143 PROTEIN"/>
    <property type="match status" value="1"/>
</dbReference>
<sequence>MTSIPEPVPRAAASLTGPEAAAVYDRARLAEVARLGLDQPAADAVLSAAVRAAAGALSLPIGLVTIVLDEAQFFLAHTGLDGWMAETHGGPVEWSFCRFAVASLAPFVVEDATVHPLVRESPPVTIDNLRCYAGVPLVTSRGVAVGTLCVAGEEPRQFADADIATLRALADDVVAHLERREPRA</sequence>
<dbReference type="RefSeq" id="WP_284349757.1">
    <property type="nucleotide sequence ID" value="NZ_BRXS01000003.1"/>
</dbReference>
<protein>
    <recommendedName>
        <fullName evidence="1">GAF domain-containing protein</fullName>
    </recommendedName>
</protein>
<dbReference type="AlphaFoldDB" id="A0AA37VEK2"/>
<dbReference type="PANTHER" id="PTHR43102:SF2">
    <property type="entry name" value="GAF DOMAIN-CONTAINING PROTEIN"/>
    <property type="match status" value="1"/>
</dbReference>
<feature type="domain" description="GAF" evidence="1">
    <location>
        <begin position="43"/>
        <end position="177"/>
    </location>
</feature>
<dbReference type="Proteomes" id="UP001161325">
    <property type="component" value="Unassembled WGS sequence"/>
</dbReference>
<keyword evidence="3" id="KW-1185">Reference proteome</keyword>